<keyword evidence="15" id="KW-0732">Signal</keyword>
<dbReference type="SUPFAM" id="SSF48371">
    <property type="entry name" value="ARM repeat"/>
    <property type="match status" value="1"/>
</dbReference>
<dbReference type="InterPro" id="IPR001930">
    <property type="entry name" value="Peptidase_M1"/>
</dbReference>
<feature type="binding site" evidence="14">
    <location>
        <position position="544"/>
    </location>
    <ligand>
        <name>Zn(2+)</name>
        <dbReference type="ChEBI" id="CHEBI:29105"/>
        <note>catalytic</note>
    </ligand>
</feature>
<keyword evidence="4" id="KW-0963">Cytoplasm</keyword>
<dbReference type="GO" id="GO:0043171">
    <property type="term" value="P:peptide catabolic process"/>
    <property type="evidence" value="ECO:0007669"/>
    <property type="project" value="TreeGrafter"/>
</dbReference>
<evidence type="ECO:0000259" key="16">
    <source>
        <dbReference type="SMART" id="SM01263"/>
    </source>
</evidence>
<dbReference type="Pfam" id="PF17900">
    <property type="entry name" value="Peptidase_M1_N"/>
    <property type="match status" value="1"/>
</dbReference>
<dbReference type="GO" id="GO:0008270">
    <property type="term" value="F:zinc ion binding"/>
    <property type="evidence" value="ECO:0007669"/>
    <property type="project" value="InterPro"/>
</dbReference>
<evidence type="ECO:0000256" key="2">
    <source>
        <dbReference type="ARBA" id="ARBA00004609"/>
    </source>
</evidence>
<dbReference type="GO" id="GO:0005829">
    <property type="term" value="C:cytosol"/>
    <property type="evidence" value="ECO:0007669"/>
    <property type="project" value="TreeGrafter"/>
</dbReference>
<evidence type="ECO:0000256" key="8">
    <source>
        <dbReference type="ARBA" id="ARBA00022801"/>
    </source>
</evidence>
<dbReference type="GO" id="GO:0098552">
    <property type="term" value="C:side of membrane"/>
    <property type="evidence" value="ECO:0007669"/>
    <property type="project" value="UniProtKB-KW"/>
</dbReference>
<dbReference type="Gene3D" id="3.30.2010.30">
    <property type="match status" value="1"/>
</dbReference>
<evidence type="ECO:0000256" key="6">
    <source>
        <dbReference type="ARBA" id="ARBA00022670"/>
    </source>
</evidence>
<comment type="cofactor">
    <cofactor evidence="14">
        <name>Zn(2+)</name>
        <dbReference type="ChEBI" id="CHEBI:29105"/>
    </cofactor>
    <text evidence="14">Binds 1 zinc ion per subunit.</text>
</comment>
<dbReference type="InterPro" id="IPR027268">
    <property type="entry name" value="Peptidase_M4/M1_CTD_sf"/>
</dbReference>
<feature type="binding site" evidence="14">
    <location>
        <position position="567"/>
    </location>
    <ligand>
        <name>Zn(2+)</name>
        <dbReference type="ChEBI" id="CHEBI:29105"/>
        <note>catalytic</note>
    </ligand>
</feature>
<keyword evidence="8 17" id="KW-0378">Hydrolase</keyword>
<feature type="active site" description="Proton donor" evidence="12">
    <location>
        <position position="632"/>
    </location>
</feature>
<evidence type="ECO:0000256" key="15">
    <source>
        <dbReference type="SAM" id="SignalP"/>
    </source>
</evidence>
<dbReference type="PANTHER" id="PTHR45726:SF3">
    <property type="entry name" value="LEUKOTRIENE A-4 HYDROLASE"/>
    <property type="match status" value="1"/>
</dbReference>
<keyword evidence="5" id="KW-0325">Glycoprotein</keyword>
<proteinExistence type="inferred from homology"/>
<keyword evidence="7 14" id="KW-0479">Metal-binding</keyword>
<sequence>MVLIFFISKVLYSPLVGSVNATRSGILIGYSRTFSYPKRKKQKLTTAPTQNFSRTNSSLDKMSQSEARISNSLLLSHDNEKMFKTGGIFKKFNTIFKSTSSNPVLLFSDHLKCSYLLTVLLFKYTSASANLRPDSCNNTITQTSHHQNLTILPGENSFNHSLISPNLNSFNHSLGEGDHLNHKYHTLSNHTTPLVTQQAHTYKRLSHSQLQSSPQLLLGSCQGRNYSSCSHRQSAHHHQLSTHSGHKKIITMADGPFSPGDPNSFSRPELAEIKHIDLCLDVDFDTKVLCGEATYAIHVKKPDVSNVIMDVHNLTIFEILDKKTQTPLNYTVGQHVDNFGSKLDITLPADLEARHHQVDVTIKYKTAPTSSALQWLEPAQTAGKTKPYLFSQCQPIHARSMLPVQDTPSVKQTYTATINAPKDLTVLMSALKPNELENYFYQPITVPSYLIAIVVGNLANYKLSERCSVWSEPELVKDAAYEFSETETFLKTAESICGTYVWKVYDIVMLPPSFPFGGMENPCLTFVTPTLLAGDKSLASVVAHEISHSWTGNLVTNRNFEHFWLNEGFTMFVERKIAGRLKGEAERHFDALSGLKDLKQALKNLGESNPLTKLIVDLKHTHPDDAFSTCPYEKGHTFLFYLEQLLGGPQEFEPWLKKYLQEFALKSIDTDSFKTHLLSHFAHKEQIKEIDWDLWLNSTGMPPIIPKYDTSLQDACADLASRWISWNQSVTPTPPFEKQDLAKFSPGQKIEFLAILLDKEFNDISKVQALQETYNLNRVKNCEIRFRWLKLCLKSKWKEQVPLVVDMVTSQGRMKYVRPLYRELYAWEDTRKTAIDTFQAHRNNMMHVTAYTVAKDLKLEA</sequence>
<dbReference type="AlphaFoldDB" id="A0A8D8UCT6"/>
<evidence type="ECO:0000256" key="12">
    <source>
        <dbReference type="PIRSR" id="PIRSR634015-1"/>
    </source>
</evidence>
<feature type="active site" description="Proton acceptor" evidence="12">
    <location>
        <position position="545"/>
    </location>
</feature>
<evidence type="ECO:0000256" key="9">
    <source>
        <dbReference type="ARBA" id="ARBA00022833"/>
    </source>
</evidence>
<keyword evidence="6" id="KW-0645">Protease</keyword>
<feature type="chain" id="PRO_5033671512" evidence="15">
    <location>
        <begin position="22"/>
        <end position="861"/>
    </location>
</feature>
<organism evidence="17">
    <name type="scientific">Cacopsylla melanoneura</name>
    <dbReference type="NCBI Taxonomy" id="428564"/>
    <lineage>
        <taxon>Eukaryota</taxon>
        <taxon>Metazoa</taxon>
        <taxon>Ecdysozoa</taxon>
        <taxon>Arthropoda</taxon>
        <taxon>Hexapoda</taxon>
        <taxon>Insecta</taxon>
        <taxon>Pterygota</taxon>
        <taxon>Neoptera</taxon>
        <taxon>Paraneoptera</taxon>
        <taxon>Hemiptera</taxon>
        <taxon>Sternorrhyncha</taxon>
        <taxon>Psylloidea</taxon>
        <taxon>Psyllidae</taxon>
        <taxon>Psyllinae</taxon>
        <taxon>Cacopsylla</taxon>
    </lineage>
</organism>
<feature type="binding site" evidence="14">
    <location>
        <position position="548"/>
    </location>
    <ligand>
        <name>Zn(2+)</name>
        <dbReference type="ChEBI" id="CHEBI:29105"/>
        <note>catalytic</note>
    </ligand>
</feature>
<dbReference type="EMBL" id="HBUF01342000">
    <property type="protein sequence ID" value="CAG6704800.1"/>
    <property type="molecule type" value="Transcribed_RNA"/>
</dbReference>
<protein>
    <submittedName>
        <fullName evidence="17">Leukotriene A-4 hydrolase</fullName>
    </submittedName>
</protein>
<evidence type="ECO:0000256" key="1">
    <source>
        <dbReference type="ARBA" id="ARBA00004496"/>
    </source>
</evidence>
<dbReference type="GO" id="GO:0004301">
    <property type="term" value="F:epoxide hydrolase activity"/>
    <property type="evidence" value="ECO:0007669"/>
    <property type="project" value="TreeGrafter"/>
</dbReference>
<evidence type="ECO:0000256" key="7">
    <source>
        <dbReference type="ARBA" id="ARBA00022723"/>
    </source>
</evidence>
<comment type="subcellular location">
    <subcellularLocation>
        <location evidence="2">Cell membrane</location>
        <topology evidence="2">Lipid-anchor</topology>
        <topology evidence="2">GPI-anchor</topology>
    </subcellularLocation>
    <subcellularLocation>
        <location evidence="1">Cytoplasm</location>
    </subcellularLocation>
</comment>
<evidence type="ECO:0000313" key="17">
    <source>
        <dbReference type="EMBL" id="CAG6704800.1"/>
    </source>
</evidence>
<dbReference type="InterPro" id="IPR042097">
    <property type="entry name" value="Aminopeptidase_N-like_N_sf"/>
</dbReference>
<accession>A0A8D8UCT6</accession>
<evidence type="ECO:0000256" key="14">
    <source>
        <dbReference type="PIRSR" id="PIRSR634015-3"/>
    </source>
</evidence>
<dbReference type="SMART" id="SM01263">
    <property type="entry name" value="Leuk-A4-hydro_C"/>
    <property type="match status" value="1"/>
</dbReference>
<dbReference type="InterPro" id="IPR016024">
    <property type="entry name" value="ARM-type_fold"/>
</dbReference>
<dbReference type="FunFam" id="1.25.40.320:FF:000001">
    <property type="entry name" value="Leukotriene A(4) hydrolase"/>
    <property type="match status" value="1"/>
</dbReference>
<dbReference type="FunFam" id="2.60.40.1730:FF:000004">
    <property type="entry name" value="Leukotriene A(4) hydrolase"/>
    <property type="match status" value="1"/>
</dbReference>
<dbReference type="Pfam" id="PF09127">
    <property type="entry name" value="Leuk-A4-hydro_C"/>
    <property type="match status" value="1"/>
</dbReference>
<dbReference type="Pfam" id="PF01433">
    <property type="entry name" value="Peptidase_M1"/>
    <property type="match status" value="1"/>
</dbReference>
<dbReference type="CDD" id="cd09599">
    <property type="entry name" value="M1_LTA4H"/>
    <property type="match status" value="1"/>
</dbReference>
<dbReference type="InterPro" id="IPR034015">
    <property type="entry name" value="M1_LTA4H"/>
</dbReference>
<keyword evidence="5" id="KW-0336">GPI-anchor</keyword>
<feature type="domain" description="Peptidase M1 leukotriene A4 hydrolase/aminopeptidase C-terminal" evidence="16">
    <location>
        <begin position="711"/>
        <end position="857"/>
    </location>
</feature>
<feature type="signal peptide" evidence="15">
    <location>
        <begin position="1"/>
        <end position="21"/>
    </location>
</feature>
<dbReference type="InterPro" id="IPR038502">
    <property type="entry name" value="M1_LTA-4_hydro/amino_C_sf"/>
</dbReference>
<evidence type="ECO:0000256" key="3">
    <source>
        <dbReference type="ARBA" id="ARBA00010136"/>
    </source>
</evidence>
<dbReference type="PRINTS" id="PR00756">
    <property type="entry name" value="ALADIPTASE"/>
</dbReference>
<dbReference type="PANTHER" id="PTHR45726">
    <property type="entry name" value="LEUKOTRIENE A-4 HYDROLASE"/>
    <property type="match status" value="1"/>
</dbReference>
<evidence type="ECO:0000256" key="13">
    <source>
        <dbReference type="PIRSR" id="PIRSR634015-2"/>
    </source>
</evidence>
<evidence type="ECO:0000256" key="4">
    <source>
        <dbReference type="ARBA" id="ARBA00022490"/>
    </source>
</evidence>
<dbReference type="EMBL" id="HBUF01342001">
    <property type="protein sequence ID" value="CAG6704801.1"/>
    <property type="molecule type" value="Transcribed_RNA"/>
</dbReference>
<dbReference type="InterPro" id="IPR015211">
    <property type="entry name" value="Peptidase_M1_C"/>
</dbReference>
<dbReference type="InterPro" id="IPR049980">
    <property type="entry name" value="LTA4H_cat"/>
</dbReference>
<dbReference type="FunFam" id="3.30.2010.30:FF:000001">
    <property type="entry name" value="Leukotriene A(4) hydrolase"/>
    <property type="match status" value="1"/>
</dbReference>
<dbReference type="GO" id="GO:0070006">
    <property type="term" value="F:metalloaminopeptidase activity"/>
    <property type="evidence" value="ECO:0007669"/>
    <property type="project" value="UniProtKB-ARBA"/>
</dbReference>
<dbReference type="Gene3D" id="1.10.390.10">
    <property type="entry name" value="Neutral Protease Domain 2"/>
    <property type="match status" value="1"/>
</dbReference>
<feature type="binding site" evidence="13">
    <location>
        <begin position="515"/>
        <end position="520"/>
    </location>
    <ligand>
        <name>a peptide</name>
        <dbReference type="ChEBI" id="CHEBI:60466"/>
    </ligand>
</feature>
<evidence type="ECO:0000256" key="5">
    <source>
        <dbReference type="ARBA" id="ARBA00022622"/>
    </source>
</evidence>
<dbReference type="FunFam" id="1.10.390.10:FF:000003">
    <property type="entry name" value="Leukotriene A(4) hydrolase"/>
    <property type="match status" value="1"/>
</dbReference>
<keyword evidence="9 14" id="KW-0862">Zinc</keyword>
<evidence type="ECO:0000256" key="10">
    <source>
        <dbReference type="ARBA" id="ARBA00023049"/>
    </source>
</evidence>
<name>A0A8D8UCT6_9HEMI</name>
<dbReference type="SUPFAM" id="SSF55486">
    <property type="entry name" value="Metalloproteases ('zincins'), catalytic domain"/>
    <property type="match status" value="1"/>
</dbReference>
<dbReference type="Gene3D" id="1.25.40.320">
    <property type="entry name" value="Peptidase M1, leukotriene A4 hydrolase/aminopeptidase C-terminal domain"/>
    <property type="match status" value="1"/>
</dbReference>
<dbReference type="InterPro" id="IPR014782">
    <property type="entry name" value="Peptidase_M1_dom"/>
</dbReference>
<feature type="binding site" evidence="13">
    <location>
        <begin position="392"/>
        <end position="394"/>
    </location>
    <ligand>
        <name>a peptide</name>
        <dbReference type="ChEBI" id="CHEBI:60466"/>
    </ligand>
</feature>
<dbReference type="InterPro" id="IPR045357">
    <property type="entry name" value="Aminopeptidase_N-like_N"/>
</dbReference>
<reference evidence="17" key="1">
    <citation type="submission" date="2021-05" db="EMBL/GenBank/DDBJ databases">
        <authorList>
            <person name="Alioto T."/>
            <person name="Alioto T."/>
            <person name="Gomez Garrido J."/>
        </authorList>
    </citation>
    <scope>NUCLEOTIDE SEQUENCE</scope>
</reference>
<evidence type="ECO:0000256" key="11">
    <source>
        <dbReference type="ARBA" id="ARBA00023288"/>
    </source>
</evidence>
<keyword evidence="5" id="KW-0472">Membrane</keyword>
<dbReference type="Gene3D" id="2.60.40.1730">
    <property type="entry name" value="tricorn interacting facor f3 domain"/>
    <property type="match status" value="1"/>
</dbReference>
<keyword evidence="11" id="KW-0449">Lipoprotein</keyword>
<dbReference type="SUPFAM" id="SSF63737">
    <property type="entry name" value="Leukotriene A4 hydrolase N-terminal domain"/>
    <property type="match status" value="1"/>
</dbReference>
<comment type="similarity">
    <text evidence="3">Belongs to the peptidase M1 family.</text>
</comment>
<keyword evidence="10" id="KW-0482">Metalloprotease</keyword>
<feature type="binding site" evidence="13">
    <location>
        <begin position="813"/>
        <end position="815"/>
    </location>
    <ligand>
        <name>a peptide</name>
        <dbReference type="ChEBI" id="CHEBI:60466"/>
    </ligand>
</feature>
<dbReference type="GO" id="GO:0006508">
    <property type="term" value="P:proteolysis"/>
    <property type="evidence" value="ECO:0007669"/>
    <property type="project" value="UniProtKB-KW"/>
</dbReference>
<dbReference type="GO" id="GO:0005886">
    <property type="term" value="C:plasma membrane"/>
    <property type="evidence" value="ECO:0007669"/>
    <property type="project" value="UniProtKB-SubCell"/>
</dbReference>